<name>A0A4C1U276_EUMVA</name>
<dbReference type="STRING" id="151549.A0A4C1U276"/>
<evidence type="ECO:0000256" key="1">
    <source>
        <dbReference type="ARBA" id="ARBA00004123"/>
    </source>
</evidence>
<dbReference type="Proteomes" id="UP000299102">
    <property type="component" value="Unassembled WGS sequence"/>
</dbReference>
<evidence type="ECO:0000256" key="5">
    <source>
        <dbReference type="ARBA" id="ARBA00023242"/>
    </source>
</evidence>
<dbReference type="InterPro" id="IPR012337">
    <property type="entry name" value="RNaseH-like_sf"/>
</dbReference>
<protein>
    <submittedName>
        <fullName evidence="7">Zinc finger BED domain-containing protein 4</fullName>
    </submittedName>
</protein>
<dbReference type="OrthoDB" id="7699631at2759"/>
<dbReference type="Pfam" id="PF05699">
    <property type="entry name" value="Dimer_Tnp_hAT"/>
    <property type="match status" value="1"/>
</dbReference>
<organism evidence="7 8">
    <name type="scientific">Eumeta variegata</name>
    <name type="common">Bagworm moth</name>
    <name type="synonym">Eumeta japonica</name>
    <dbReference type="NCBI Taxonomy" id="151549"/>
    <lineage>
        <taxon>Eukaryota</taxon>
        <taxon>Metazoa</taxon>
        <taxon>Ecdysozoa</taxon>
        <taxon>Arthropoda</taxon>
        <taxon>Hexapoda</taxon>
        <taxon>Insecta</taxon>
        <taxon>Pterygota</taxon>
        <taxon>Neoptera</taxon>
        <taxon>Endopterygota</taxon>
        <taxon>Lepidoptera</taxon>
        <taxon>Glossata</taxon>
        <taxon>Ditrysia</taxon>
        <taxon>Tineoidea</taxon>
        <taxon>Psychidae</taxon>
        <taxon>Oiketicinae</taxon>
        <taxon>Eumeta</taxon>
    </lineage>
</organism>
<dbReference type="PANTHER" id="PTHR46481:SF10">
    <property type="entry name" value="ZINC FINGER BED DOMAIN-CONTAINING PROTEIN 39"/>
    <property type="match status" value="1"/>
</dbReference>
<dbReference type="InterPro" id="IPR052035">
    <property type="entry name" value="ZnF_BED_domain_contain"/>
</dbReference>
<dbReference type="EMBL" id="BGZK01000115">
    <property type="protein sequence ID" value="GBP20164.1"/>
    <property type="molecule type" value="Genomic_DNA"/>
</dbReference>
<keyword evidence="5" id="KW-0539">Nucleus</keyword>
<keyword evidence="4" id="KW-0862">Zinc</keyword>
<evidence type="ECO:0000256" key="4">
    <source>
        <dbReference type="ARBA" id="ARBA00022833"/>
    </source>
</evidence>
<sequence length="230" mass="27150">MKPDTSQQFRNLTRRLRDELNSSARFGELTKDDKYTVATYLDPRYKSYFFSSITTEQVEVKILNMTISRTRQSRELTNSTYDDSVSCVVYPKRRRTQIEDEVQPTSSSMMNSSFQLLESMLSTNEDQEISTTTNERDNLLLEIQSHFQEYKKEKRLNEDPLVWWKLNSHKYRNLLPLVRQYLSVPSSVASEQLFSEAGLIYVEHRKRLLGVKAAKLLFIKYNLPLLNFKY</sequence>
<evidence type="ECO:0000256" key="2">
    <source>
        <dbReference type="ARBA" id="ARBA00022723"/>
    </source>
</evidence>
<dbReference type="AlphaFoldDB" id="A0A4C1U276"/>
<evidence type="ECO:0000259" key="6">
    <source>
        <dbReference type="Pfam" id="PF05699"/>
    </source>
</evidence>
<gene>
    <name evidence="7" type="primary">ZBED4</name>
    <name evidence="7" type="ORF">EVAR_5594_1</name>
</gene>
<dbReference type="InterPro" id="IPR008906">
    <property type="entry name" value="HATC_C_dom"/>
</dbReference>
<dbReference type="GO" id="GO:0046983">
    <property type="term" value="F:protein dimerization activity"/>
    <property type="evidence" value="ECO:0007669"/>
    <property type="project" value="InterPro"/>
</dbReference>
<keyword evidence="2" id="KW-0479">Metal-binding</keyword>
<comment type="caution">
    <text evidence="7">The sequence shown here is derived from an EMBL/GenBank/DDBJ whole genome shotgun (WGS) entry which is preliminary data.</text>
</comment>
<dbReference type="SUPFAM" id="SSF53098">
    <property type="entry name" value="Ribonuclease H-like"/>
    <property type="match status" value="1"/>
</dbReference>
<evidence type="ECO:0000313" key="8">
    <source>
        <dbReference type="Proteomes" id="UP000299102"/>
    </source>
</evidence>
<evidence type="ECO:0000256" key="3">
    <source>
        <dbReference type="ARBA" id="ARBA00022771"/>
    </source>
</evidence>
<dbReference type="GO" id="GO:0008270">
    <property type="term" value="F:zinc ion binding"/>
    <property type="evidence" value="ECO:0007669"/>
    <property type="project" value="UniProtKB-KW"/>
</dbReference>
<evidence type="ECO:0000313" key="7">
    <source>
        <dbReference type="EMBL" id="GBP20164.1"/>
    </source>
</evidence>
<keyword evidence="8" id="KW-1185">Reference proteome</keyword>
<reference evidence="7 8" key="1">
    <citation type="journal article" date="2019" name="Commun. Biol.">
        <title>The bagworm genome reveals a unique fibroin gene that provides high tensile strength.</title>
        <authorList>
            <person name="Kono N."/>
            <person name="Nakamura H."/>
            <person name="Ohtoshi R."/>
            <person name="Tomita M."/>
            <person name="Numata K."/>
            <person name="Arakawa K."/>
        </authorList>
    </citation>
    <scope>NUCLEOTIDE SEQUENCE [LARGE SCALE GENOMIC DNA]</scope>
</reference>
<feature type="domain" description="HAT C-terminal dimerisation" evidence="6">
    <location>
        <begin position="149"/>
        <end position="223"/>
    </location>
</feature>
<dbReference type="GO" id="GO:0005634">
    <property type="term" value="C:nucleus"/>
    <property type="evidence" value="ECO:0007669"/>
    <property type="project" value="UniProtKB-SubCell"/>
</dbReference>
<dbReference type="PANTHER" id="PTHR46481">
    <property type="entry name" value="ZINC FINGER BED DOMAIN-CONTAINING PROTEIN 4"/>
    <property type="match status" value="1"/>
</dbReference>
<proteinExistence type="predicted"/>
<accession>A0A4C1U276</accession>
<comment type="subcellular location">
    <subcellularLocation>
        <location evidence="1">Nucleus</location>
    </subcellularLocation>
</comment>
<keyword evidence="3" id="KW-0863">Zinc-finger</keyword>